<gene>
    <name evidence="2" type="ORF">SLS56_010673</name>
</gene>
<organism evidence="2 3">
    <name type="scientific">Neofusicoccum ribis</name>
    <dbReference type="NCBI Taxonomy" id="45134"/>
    <lineage>
        <taxon>Eukaryota</taxon>
        <taxon>Fungi</taxon>
        <taxon>Dikarya</taxon>
        <taxon>Ascomycota</taxon>
        <taxon>Pezizomycotina</taxon>
        <taxon>Dothideomycetes</taxon>
        <taxon>Dothideomycetes incertae sedis</taxon>
        <taxon>Botryosphaeriales</taxon>
        <taxon>Botryosphaeriaceae</taxon>
        <taxon>Neofusicoccum</taxon>
    </lineage>
</organism>
<accession>A0ABR3SDR6</accession>
<evidence type="ECO:0000259" key="1">
    <source>
        <dbReference type="Pfam" id="PF06985"/>
    </source>
</evidence>
<keyword evidence="3" id="KW-1185">Reference proteome</keyword>
<comment type="caution">
    <text evidence="2">The sequence shown here is derived from an EMBL/GenBank/DDBJ whole genome shotgun (WGS) entry which is preliminary data.</text>
</comment>
<dbReference type="InterPro" id="IPR010730">
    <property type="entry name" value="HET"/>
</dbReference>
<dbReference type="Proteomes" id="UP001521116">
    <property type="component" value="Unassembled WGS sequence"/>
</dbReference>
<sequence length="682" mass="76152">MDQLELSRFRRAKSELRSRNTSSWAAAADDVQTRIASSEFTWPWTYETVPRFLTLEEAASSLSSYPLSSDGLCPTCQRASVQSILDSAGDYIHHRNGRALIESAFSCRLCTLILQSLSVNHHDWMDALLKNPYAIRLKLNGLTLLARYKEKIVVDGQERFFIASRPLQICTPQNAQQTPRLWVNEKTPLSGIYTALSYCWGTDPALVLTPDNIQGFQVEIPVNRLPRTLKDAIDITRGLGIRFLWVDALCILQGNSAEARNDWSEQSVQMDAIFSMAAVVLGAASAAGSSEGIAYSPNPFKDFVEAPAHWADSRFFGHGPIFIGTSTSLDEDRPGPLYTRGWTFQERLLAARYVHIGEQQVFFECNHGRSYQQHGDNPFRYQLTKRIAVPSSFNDWHQLVQEYSRRILSVPSDNLIAVGGVAKYFSTRLRTPSAYLAGLWRANLVRDLSWHAAAPSPKLSIAPSWSWASRRTEVVYKGLGFHFCGRACAAVVEDAVQGSPNAFGHRVSGHVVIRGLLRKIFVQGAQNRFCVVGFQAPSAAAAACADGMARDELHRVGSCVMDSPAGGDDMCPAGPRFSRYGIEGWDDVFEVWALQLHPGRGLLLKPTCAAAAEFERVGYYEYADRRHDRRRPEERGADRDPLSYAAYLVDRPFRWMEEAVKAGDEDLIEDWFGDHDAVVTLV</sequence>
<dbReference type="Pfam" id="PF06985">
    <property type="entry name" value="HET"/>
    <property type="match status" value="1"/>
</dbReference>
<protein>
    <recommendedName>
        <fullName evidence="1">Heterokaryon incompatibility domain-containing protein</fullName>
    </recommendedName>
</protein>
<dbReference type="PANTHER" id="PTHR33112:SF16">
    <property type="entry name" value="HETEROKARYON INCOMPATIBILITY DOMAIN-CONTAINING PROTEIN"/>
    <property type="match status" value="1"/>
</dbReference>
<dbReference type="EMBL" id="JAJVDC020000215">
    <property type="protein sequence ID" value="KAL1618088.1"/>
    <property type="molecule type" value="Genomic_DNA"/>
</dbReference>
<proteinExistence type="predicted"/>
<reference evidence="2 3" key="1">
    <citation type="submission" date="2024-02" db="EMBL/GenBank/DDBJ databases">
        <title>De novo assembly and annotation of 12 fungi associated with fruit tree decline syndrome in Ontario, Canada.</title>
        <authorList>
            <person name="Sulman M."/>
            <person name="Ellouze W."/>
            <person name="Ilyukhin E."/>
        </authorList>
    </citation>
    <scope>NUCLEOTIDE SEQUENCE [LARGE SCALE GENOMIC DNA]</scope>
    <source>
        <strain evidence="2 3">M1-105</strain>
    </source>
</reference>
<name>A0ABR3SDR6_9PEZI</name>
<evidence type="ECO:0000313" key="2">
    <source>
        <dbReference type="EMBL" id="KAL1618088.1"/>
    </source>
</evidence>
<dbReference type="PANTHER" id="PTHR33112">
    <property type="entry name" value="DOMAIN PROTEIN, PUTATIVE-RELATED"/>
    <property type="match status" value="1"/>
</dbReference>
<feature type="domain" description="Heterokaryon incompatibility" evidence="1">
    <location>
        <begin position="193"/>
        <end position="346"/>
    </location>
</feature>
<evidence type="ECO:0000313" key="3">
    <source>
        <dbReference type="Proteomes" id="UP001521116"/>
    </source>
</evidence>